<dbReference type="EMBL" id="CP000046">
    <property type="protein sequence ID" value="AAY21092.1"/>
    <property type="molecule type" value="Genomic_DNA"/>
</dbReference>
<gene>
    <name evidence="1" type="ordered locus">SACOL2254</name>
</gene>
<sequence length="39" mass="4663">MTSTMERIVNILFNRDDLIKMKKIDNINVKKISITRKLK</sequence>
<reference evidence="1 2" key="1">
    <citation type="journal article" date="2005" name="J. Bacteriol.">
        <title>Insights on evolution of virulence and resistance from the complete genome analysis of an early methicillin-resistant Staphylococcus aureus strain and a biofilm-producing methicillin-resistant Staphylococcus epidermidis strain.</title>
        <authorList>
            <person name="Gill S.R."/>
            <person name="Fouts D.E."/>
            <person name="Archer G.L."/>
            <person name="Mongodin E.F."/>
            <person name="Deboy R.T."/>
            <person name="Ravel J."/>
            <person name="Paulsen I.T."/>
            <person name="Kolonay J.F."/>
            <person name="Brinkac L."/>
            <person name="Beanan M."/>
            <person name="Dodson R.J."/>
            <person name="Daugherty S.C."/>
            <person name="Madupu R."/>
            <person name="Angiuoli S.V."/>
            <person name="Durkin A.S."/>
            <person name="Haft D.H."/>
            <person name="Vamathevan J."/>
            <person name="Khouri H."/>
            <person name="Utterback T."/>
            <person name="Lee C."/>
            <person name="Dimitrov G."/>
            <person name="Jiang L."/>
            <person name="Qin H."/>
            <person name="Weidman J."/>
            <person name="Tran K."/>
            <person name="Kang K."/>
            <person name="Hance I.R."/>
            <person name="Nelson K.E."/>
            <person name="Fraser C.M."/>
        </authorList>
    </citation>
    <scope>NUCLEOTIDE SEQUENCE [LARGE SCALE GENOMIC DNA]</scope>
    <source>
        <strain evidence="1 2">COL</strain>
    </source>
</reference>
<protein>
    <submittedName>
        <fullName evidence="1">Uncharacterized protein</fullName>
    </submittedName>
</protein>
<proteinExistence type="predicted"/>
<dbReference type="HOGENOM" id="CLU_3317257_0_0_9"/>
<organism evidence="1 2">
    <name type="scientific">Staphylococcus aureus (strain COL)</name>
    <dbReference type="NCBI Taxonomy" id="93062"/>
    <lineage>
        <taxon>Bacteria</taxon>
        <taxon>Bacillati</taxon>
        <taxon>Bacillota</taxon>
        <taxon>Bacilli</taxon>
        <taxon>Bacillales</taxon>
        <taxon>Staphylococcaceae</taxon>
        <taxon>Staphylococcus</taxon>
    </lineage>
</organism>
<dbReference type="KEGG" id="sac:SACOL2254"/>
<evidence type="ECO:0000313" key="2">
    <source>
        <dbReference type="Proteomes" id="UP000000530"/>
    </source>
</evidence>
<name>A0A0H2X3D8_STAAC</name>
<dbReference type="AlphaFoldDB" id="A0A0H2X3D8"/>
<evidence type="ECO:0000313" key="1">
    <source>
        <dbReference type="EMBL" id="AAY21092.1"/>
    </source>
</evidence>
<accession>A0A0H2X3D8</accession>
<dbReference type="Proteomes" id="UP000000530">
    <property type="component" value="Chromosome"/>
</dbReference>